<dbReference type="OrthoDB" id="2021138at2759"/>
<dbReference type="PRINTS" id="PR00103">
    <property type="entry name" value="CAMPKINASE"/>
</dbReference>
<feature type="region of interest" description="Disordered" evidence="1">
    <location>
        <begin position="308"/>
        <end position="362"/>
    </location>
</feature>
<name>A0A5A8EM88_CAFRO</name>
<dbReference type="PANTHER" id="PTHR23011">
    <property type="entry name" value="CYCLIC NUCLEOTIDE-BINDING DOMAIN CONTAINING PROTEIN"/>
    <property type="match status" value="1"/>
</dbReference>
<gene>
    <name evidence="3" type="ORF">FNF27_00958</name>
</gene>
<dbReference type="EMBL" id="VLTO01000003">
    <property type="protein sequence ID" value="KAA0177787.1"/>
    <property type="molecule type" value="Genomic_DNA"/>
</dbReference>
<feature type="region of interest" description="Disordered" evidence="1">
    <location>
        <begin position="626"/>
        <end position="707"/>
    </location>
</feature>
<dbReference type="InterPro" id="IPR014710">
    <property type="entry name" value="RmlC-like_jellyroll"/>
</dbReference>
<dbReference type="Gene3D" id="2.60.120.10">
    <property type="entry name" value="Jelly Rolls"/>
    <property type="match status" value="2"/>
</dbReference>
<organism evidence="3 4">
    <name type="scientific">Cafeteria roenbergensis</name>
    <name type="common">Marine flagellate</name>
    <dbReference type="NCBI Taxonomy" id="33653"/>
    <lineage>
        <taxon>Eukaryota</taxon>
        <taxon>Sar</taxon>
        <taxon>Stramenopiles</taxon>
        <taxon>Bigyra</taxon>
        <taxon>Opalozoa</taxon>
        <taxon>Bicosoecida</taxon>
        <taxon>Cafeteriaceae</taxon>
        <taxon>Cafeteria</taxon>
    </lineage>
</organism>
<dbReference type="InterPro" id="IPR018490">
    <property type="entry name" value="cNMP-bd_dom_sf"/>
</dbReference>
<accession>A0A5A8EM88</accession>
<dbReference type="SMART" id="SM00100">
    <property type="entry name" value="cNMP"/>
    <property type="match status" value="1"/>
</dbReference>
<dbReference type="Pfam" id="PF00027">
    <property type="entry name" value="cNMP_binding"/>
    <property type="match status" value="1"/>
</dbReference>
<dbReference type="SUPFAM" id="SSF51206">
    <property type="entry name" value="cAMP-binding domain-like"/>
    <property type="match status" value="2"/>
</dbReference>
<sequence>MRGVSWLKGGLAPFFPQWLLDRPDFRPMMELRADSAKAAVLEVIMAAADAGLDAGAQQAGSTAQLLPSGAQGPDGKSSAASAGADSSAAAALAAHSARSLAALAAACEVPPQHRKPIHTLTIAKHLARLPICVGMTGEEVRSVSKEVYVARAAAGETVFEQGDEAHSFYVLLQGSADVIVDPIGRVHTLCKGEWFGERALVKGERRTASIVAVSPLELLVLPRNDFAKALKRNETSRHLRNVDFLQGLPFFAGWTRPRLSRLLAIFVELRFPAGALLARQGDTCARVFIVADGTIGLWHTATVRGENRWPVAAPREPGDETPPQPLPPPRKRSLPRRRRSSAGTAKRRDSSDTLPIAQPWAGGSACGVIESESLVFKSDDEESCASAPRAARSPERAPFLPAGPARQPSPSSGHRRGRPGPPDLERASRRRRRVTHESRAVVHAHTDRVGIVRPGAIYGLHLAIWDSPHPLTVRTMTAVRVLAVPAAMFRAAVGSSQGPRASVFVPRGSGGLLPPTGGAARPASAAGPALLKDTAVHGIELVKGTEELFFEGKEAGAGDRSAAELAWKSSADRVRAALRARKRRASVTGLELARQRQASLAMLRSMTVEEASYSLRRALHGIEQAQLRKREKAHKAAAAAEEEDAAMPPRPVRRPSAPAAALSPTAGVPAPPPSRRRNRRGSIGTRNRPVPPPALLSPASAAAASKA</sequence>
<evidence type="ECO:0000256" key="1">
    <source>
        <dbReference type="SAM" id="MobiDB-lite"/>
    </source>
</evidence>
<dbReference type="InterPro" id="IPR000595">
    <property type="entry name" value="cNMP-bd_dom"/>
</dbReference>
<dbReference type="CDD" id="cd00038">
    <property type="entry name" value="CAP_ED"/>
    <property type="match status" value="1"/>
</dbReference>
<feature type="compositionally biased region" description="Low complexity" evidence="1">
    <location>
        <begin position="696"/>
        <end position="707"/>
    </location>
</feature>
<dbReference type="PROSITE" id="PS00889">
    <property type="entry name" value="CNMP_BINDING_2"/>
    <property type="match status" value="1"/>
</dbReference>
<dbReference type="InterPro" id="IPR018488">
    <property type="entry name" value="cNMP-bd_CS"/>
</dbReference>
<feature type="domain" description="Cyclic nucleotide-binding" evidence="2">
    <location>
        <begin position="131"/>
        <end position="247"/>
    </location>
</feature>
<dbReference type="PROSITE" id="PS50042">
    <property type="entry name" value="CNMP_BINDING_3"/>
    <property type="match status" value="2"/>
</dbReference>
<evidence type="ECO:0000313" key="4">
    <source>
        <dbReference type="Proteomes" id="UP000322899"/>
    </source>
</evidence>
<dbReference type="Proteomes" id="UP000322899">
    <property type="component" value="Unassembled WGS sequence"/>
</dbReference>
<feature type="compositionally biased region" description="Low complexity" evidence="1">
    <location>
        <begin position="654"/>
        <end position="664"/>
    </location>
</feature>
<dbReference type="AlphaFoldDB" id="A0A5A8EM88"/>
<comment type="caution">
    <text evidence="3">The sequence shown here is derived from an EMBL/GenBank/DDBJ whole genome shotgun (WGS) entry which is preliminary data.</text>
</comment>
<feature type="compositionally biased region" description="Basic residues" evidence="1">
    <location>
        <begin position="329"/>
        <end position="340"/>
    </location>
</feature>
<reference evidence="3 4" key="1">
    <citation type="submission" date="2019-07" db="EMBL/GenBank/DDBJ databases">
        <title>Genomes of Cafeteria roenbergensis.</title>
        <authorList>
            <person name="Fischer M.G."/>
            <person name="Hackl T."/>
            <person name="Roman M."/>
        </authorList>
    </citation>
    <scope>NUCLEOTIDE SEQUENCE [LARGE SCALE GENOMIC DNA]</scope>
    <source>
        <strain evidence="3 4">E4-10P</strain>
    </source>
</reference>
<protein>
    <recommendedName>
        <fullName evidence="2">Cyclic nucleotide-binding domain-containing protein</fullName>
    </recommendedName>
</protein>
<feature type="domain" description="Cyclic nucleotide-binding" evidence="2">
    <location>
        <begin position="250"/>
        <end position="295"/>
    </location>
</feature>
<evidence type="ECO:0000313" key="3">
    <source>
        <dbReference type="EMBL" id="KAA0177787.1"/>
    </source>
</evidence>
<feature type="region of interest" description="Disordered" evidence="1">
    <location>
        <begin position="385"/>
        <end position="441"/>
    </location>
</feature>
<dbReference type="PANTHER" id="PTHR23011:SF28">
    <property type="entry name" value="CYCLIC NUCLEOTIDE-BINDING DOMAIN CONTAINING PROTEIN"/>
    <property type="match status" value="1"/>
</dbReference>
<proteinExistence type="predicted"/>
<evidence type="ECO:0000259" key="2">
    <source>
        <dbReference type="PROSITE" id="PS50042"/>
    </source>
</evidence>